<dbReference type="Proteomes" id="UP001185092">
    <property type="component" value="Unassembled WGS sequence"/>
</dbReference>
<name>A0AAE4BUF7_9BACT</name>
<proteinExistence type="predicted"/>
<reference evidence="1" key="1">
    <citation type="submission" date="2023-07" db="EMBL/GenBank/DDBJ databases">
        <title>Genomic Encyclopedia of Type Strains, Phase IV (KMG-IV): sequencing the most valuable type-strain genomes for metagenomic binning, comparative biology and taxonomic classification.</title>
        <authorList>
            <person name="Goeker M."/>
        </authorList>
    </citation>
    <scope>NUCLEOTIDE SEQUENCE</scope>
    <source>
        <strain evidence="1">DSM 26174</strain>
    </source>
</reference>
<dbReference type="AlphaFoldDB" id="A0AAE4BUF7"/>
<keyword evidence="2" id="KW-1185">Reference proteome</keyword>
<gene>
    <name evidence="1" type="ORF">HNQ88_004091</name>
</gene>
<organism evidence="1 2">
    <name type="scientific">Aureibacter tunicatorum</name>
    <dbReference type="NCBI Taxonomy" id="866807"/>
    <lineage>
        <taxon>Bacteria</taxon>
        <taxon>Pseudomonadati</taxon>
        <taxon>Bacteroidota</taxon>
        <taxon>Cytophagia</taxon>
        <taxon>Cytophagales</taxon>
        <taxon>Persicobacteraceae</taxon>
        <taxon>Aureibacter</taxon>
    </lineage>
</organism>
<evidence type="ECO:0000313" key="2">
    <source>
        <dbReference type="Proteomes" id="UP001185092"/>
    </source>
</evidence>
<evidence type="ECO:0000313" key="1">
    <source>
        <dbReference type="EMBL" id="MDR6241015.1"/>
    </source>
</evidence>
<dbReference type="EMBL" id="JAVDQD010000006">
    <property type="protein sequence ID" value="MDR6241015.1"/>
    <property type="molecule type" value="Genomic_DNA"/>
</dbReference>
<comment type="caution">
    <text evidence="1">The sequence shown here is derived from an EMBL/GenBank/DDBJ whole genome shotgun (WGS) entry which is preliminary data.</text>
</comment>
<dbReference type="RefSeq" id="WP_309941462.1">
    <property type="nucleotide sequence ID" value="NZ_AP025305.1"/>
</dbReference>
<protein>
    <submittedName>
        <fullName evidence="1">Uncharacterized protein</fullName>
    </submittedName>
</protein>
<accession>A0AAE4BUF7</accession>
<sequence>MNFIDILDSFVDKSEGKMSSSHFLECEEVLDDLGYISIDQNQADRAMEQFNFRKGVDLFRKEYNECWEVFEGTVSMTNSVEDSPNTLTESELDFMQRITSLEGEFSLEGFSWEMIRDNKLLARVLTYRLNILAAFGVEISSTLPEHALMSLERIMGWINSHDMKEAIRLTGHVEELAERLSSNLNPLSSLSHSFAFFKAQEERFSLPNLSENTNWDFFSSRFVFNQNKSHIDEIGNCKSMPQESQILQDASLNILMIRLVQINLWLSGVYPGKLDNDIGPITVASIYDALLISFGEDSSSKAEEELRSIVYYLGNEIWTINLQYFFHYAFPGMLDLEEDHKENTISVKIADLVESLSQSSEKQAVWEQVGKCISRASMDDNEKGRKVKSRGGKSFFGLIRKVFNKVKNAIQLGIDKLRNFVVSLFSRVKNCVKVLLREVKKVFGMAKMALTFFFSKRIIKTEGDSGAIKTDFDFNFNSVTNIQGEVNASDIGMHKSKLDYISNAMQKTSDFIGQVVGLMAKVALGPYGWIQIGVMLIKLLSDSGFESTKLIIGLQKD</sequence>